<evidence type="ECO:0000313" key="1">
    <source>
        <dbReference type="EMBL" id="JAT53811.1"/>
    </source>
</evidence>
<dbReference type="AlphaFoldDB" id="A0A1D1YGT0"/>
<gene>
    <name evidence="1" type="primary">CC019_0</name>
    <name evidence="1" type="ORF">g.75541</name>
</gene>
<proteinExistence type="predicted"/>
<accession>A0A1D1YGT0</accession>
<dbReference type="EMBL" id="GDJX01014125">
    <property type="protein sequence ID" value="JAT53811.1"/>
    <property type="molecule type" value="Transcribed_RNA"/>
</dbReference>
<organism evidence="1">
    <name type="scientific">Anthurium amnicola</name>
    <dbReference type="NCBI Taxonomy" id="1678845"/>
    <lineage>
        <taxon>Eukaryota</taxon>
        <taxon>Viridiplantae</taxon>
        <taxon>Streptophyta</taxon>
        <taxon>Embryophyta</taxon>
        <taxon>Tracheophyta</taxon>
        <taxon>Spermatophyta</taxon>
        <taxon>Magnoliopsida</taxon>
        <taxon>Liliopsida</taxon>
        <taxon>Araceae</taxon>
        <taxon>Pothoideae</taxon>
        <taxon>Potheae</taxon>
        <taxon>Anthurium</taxon>
    </lineage>
</organism>
<sequence>MQLRSCLWDCLHTVGLRLWMEPKQELRGLDPLIRPAAHHVGTSQEDSDSRDSHPLASHSPQPYSIFFSRGDDGARLLSLGGGGGGGWWATVDQKAESQLGGMYCGFLCLLPSVLLQIYCCGGVSLSFGSGVGWRWRGGCGAAV</sequence>
<name>A0A1D1YGT0_9ARAE</name>
<reference evidence="1" key="1">
    <citation type="submission" date="2015-07" db="EMBL/GenBank/DDBJ databases">
        <title>Transcriptome Assembly of Anthurium amnicola.</title>
        <authorList>
            <person name="Suzuki J."/>
        </authorList>
    </citation>
    <scope>NUCLEOTIDE SEQUENCE</scope>
</reference>
<protein>
    <submittedName>
        <fullName evidence="1">Uncharacterized protein C3orf19</fullName>
    </submittedName>
</protein>